<dbReference type="SUPFAM" id="SSF144083">
    <property type="entry name" value="Magnesium transport protein CorA, transmembrane region"/>
    <property type="match status" value="1"/>
</dbReference>
<reference evidence="9 10" key="1">
    <citation type="submission" date="2020-09" db="EMBL/GenBank/DDBJ databases">
        <title>Novel species of Mucilaginibacter isolated from a glacier on the Tibetan Plateau.</title>
        <authorList>
            <person name="Liu Q."/>
            <person name="Xin Y.-H."/>
        </authorList>
    </citation>
    <scope>NUCLEOTIDE SEQUENCE [LARGE SCALE GENOMIC DNA]</scope>
    <source>
        <strain evidence="9 10">ZT4R22</strain>
    </source>
</reference>
<organism evidence="9 10">
    <name type="scientific">Mucilaginibacter pankratovii</name>
    <dbReference type="NCBI Taxonomy" id="2772110"/>
    <lineage>
        <taxon>Bacteria</taxon>
        <taxon>Pseudomonadati</taxon>
        <taxon>Bacteroidota</taxon>
        <taxon>Sphingobacteriia</taxon>
        <taxon>Sphingobacteriales</taxon>
        <taxon>Sphingobacteriaceae</taxon>
        <taxon>Mucilaginibacter</taxon>
    </lineage>
</organism>
<accession>A0ABR7WKC6</accession>
<dbReference type="SUPFAM" id="SSF143865">
    <property type="entry name" value="CorA soluble domain-like"/>
    <property type="match status" value="1"/>
</dbReference>
<dbReference type="Gene3D" id="1.20.58.340">
    <property type="entry name" value="Magnesium transport protein CorA, transmembrane region"/>
    <property type="match status" value="2"/>
</dbReference>
<dbReference type="InterPro" id="IPR045861">
    <property type="entry name" value="CorA_cytoplasmic_dom"/>
</dbReference>
<comment type="similarity">
    <text evidence="2">Belongs to the CorA metal ion transporter (MIT) (TC 1.A.35) family.</text>
</comment>
<comment type="caution">
    <text evidence="9">The sequence shown here is derived from an EMBL/GenBank/DDBJ whole genome shotgun (WGS) entry which is preliminary data.</text>
</comment>
<evidence type="ECO:0000256" key="3">
    <source>
        <dbReference type="ARBA" id="ARBA00022448"/>
    </source>
</evidence>
<evidence type="ECO:0000256" key="4">
    <source>
        <dbReference type="ARBA" id="ARBA00022475"/>
    </source>
</evidence>
<keyword evidence="3" id="KW-0813">Transport</keyword>
<dbReference type="Gene3D" id="3.30.460.20">
    <property type="entry name" value="CorA soluble domain-like"/>
    <property type="match status" value="1"/>
</dbReference>
<dbReference type="PANTHER" id="PTHR46494:SF1">
    <property type="entry name" value="CORA FAMILY METAL ION TRANSPORTER (EUROFUNG)"/>
    <property type="match status" value="1"/>
</dbReference>
<keyword evidence="6 8" id="KW-1133">Transmembrane helix</keyword>
<dbReference type="Pfam" id="PF01544">
    <property type="entry name" value="CorA"/>
    <property type="match status" value="1"/>
</dbReference>
<proteinExistence type="inferred from homology"/>
<dbReference type="InterPro" id="IPR002523">
    <property type="entry name" value="MgTranspt_CorA/ZnTranspt_ZntB"/>
</dbReference>
<dbReference type="CDD" id="cd12832">
    <property type="entry name" value="TmCorA-like_u3"/>
    <property type="match status" value="1"/>
</dbReference>
<dbReference type="Proteomes" id="UP000606600">
    <property type="component" value="Unassembled WGS sequence"/>
</dbReference>
<dbReference type="InterPro" id="IPR045863">
    <property type="entry name" value="CorA_TM1_TM2"/>
</dbReference>
<evidence type="ECO:0000256" key="8">
    <source>
        <dbReference type="SAM" id="Phobius"/>
    </source>
</evidence>
<evidence type="ECO:0000313" key="10">
    <source>
        <dbReference type="Proteomes" id="UP000606600"/>
    </source>
</evidence>
<feature type="transmembrane region" description="Helical" evidence="8">
    <location>
        <begin position="273"/>
        <end position="293"/>
    </location>
</feature>
<keyword evidence="4" id="KW-1003">Cell membrane</keyword>
<keyword evidence="10" id="KW-1185">Reference proteome</keyword>
<dbReference type="EMBL" id="JACWMY010000001">
    <property type="protein sequence ID" value="MBD1362553.1"/>
    <property type="molecule type" value="Genomic_DNA"/>
</dbReference>
<dbReference type="RefSeq" id="WP_191187227.1">
    <property type="nucleotide sequence ID" value="NZ_JACWMY010000001.1"/>
</dbReference>
<sequence length="299" mass="34957">MVNKIISKTANGFEWMDITAPSDDEFAEVAKKYKLHPALVKDCLQPDHLPKFERLENYSFIIFRICTGNDLPEADSVQELTHKIAIFYADDFILTIHRKKQTLFDELIESVGKQKCTGSHELLNLLINACLGTYDQPLKKLSKSVDYYEEIVFLRPKNAPLLKGLYYLKRKIDLLKQMLILSYDIIDNVDSKELGDVNTRDTRDQYIKFQNMFSSYSENIHQLLNIYFSASSQRTNETMRILTIFSVFFMPLTFIVGIYGMNFDFMPELKWKLGYPGVMLLMAVVTVLIYIWFKKKKWL</sequence>
<comment type="subcellular location">
    <subcellularLocation>
        <location evidence="1">Cell membrane</location>
        <topology evidence="1">Multi-pass membrane protein</topology>
    </subcellularLocation>
</comment>
<protein>
    <submittedName>
        <fullName evidence="9">Magnesium transporter CorA</fullName>
    </submittedName>
</protein>
<evidence type="ECO:0000256" key="6">
    <source>
        <dbReference type="ARBA" id="ARBA00022989"/>
    </source>
</evidence>
<evidence type="ECO:0000313" key="9">
    <source>
        <dbReference type="EMBL" id="MBD1362553.1"/>
    </source>
</evidence>
<evidence type="ECO:0000256" key="1">
    <source>
        <dbReference type="ARBA" id="ARBA00004651"/>
    </source>
</evidence>
<gene>
    <name evidence="9" type="ORF">IDJ77_01910</name>
</gene>
<name>A0ABR7WKC6_9SPHI</name>
<feature type="transmembrane region" description="Helical" evidence="8">
    <location>
        <begin position="241"/>
        <end position="261"/>
    </location>
</feature>
<keyword evidence="7 8" id="KW-0472">Membrane</keyword>
<evidence type="ECO:0000256" key="2">
    <source>
        <dbReference type="ARBA" id="ARBA00009765"/>
    </source>
</evidence>
<evidence type="ECO:0000256" key="7">
    <source>
        <dbReference type="ARBA" id="ARBA00023136"/>
    </source>
</evidence>
<keyword evidence="5 8" id="KW-0812">Transmembrane</keyword>
<dbReference type="PANTHER" id="PTHR46494">
    <property type="entry name" value="CORA FAMILY METAL ION TRANSPORTER (EUROFUNG)"/>
    <property type="match status" value="1"/>
</dbReference>
<evidence type="ECO:0000256" key="5">
    <source>
        <dbReference type="ARBA" id="ARBA00022692"/>
    </source>
</evidence>